<keyword evidence="3" id="KW-0028">Amino-acid biosynthesis</keyword>
<feature type="site" description="Could be important to modulate the pK values of the two catalytic cysteine residues" evidence="3">
    <location>
        <position position="207"/>
    </location>
</feature>
<feature type="binding site" evidence="3">
    <location>
        <begin position="207"/>
        <end position="208"/>
    </location>
    <ligand>
        <name>substrate</name>
    </ligand>
</feature>
<evidence type="ECO:0000256" key="2">
    <source>
        <dbReference type="ARBA" id="ARBA00023235"/>
    </source>
</evidence>
<feature type="binding site" evidence="3">
    <location>
        <position position="156"/>
    </location>
    <ligand>
        <name>substrate</name>
    </ligand>
</feature>
<evidence type="ECO:0000256" key="1">
    <source>
        <dbReference type="ARBA" id="ARBA00010219"/>
    </source>
</evidence>
<comment type="function">
    <text evidence="3">Catalyzes the stereoinversion of LL-2,6-diaminopimelate (L,L-DAP) to meso-diaminopimelate (meso-DAP), a precursor of L-lysine and an essential component of the bacterial peptidoglycan.</text>
</comment>
<dbReference type="HAMAP" id="MF_00197">
    <property type="entry name" value="DAP_epimerase"/>
    <property type="match status" value="1"/>
</dbReference>
<feature type="binding site" evidence="3">
    <location>
        <begin position="71"/>
        <end position="72"/>
    </location>
    <ligand>
        <name>substrate</name>
    </ligand>
</feature>
<dbReference type="GO" id="GO:0009089">
    <property type="term" value="P:lysine biosynthetic process via diaminopimelate"/>
    <property type="evidence" value="ECO:0007669"/>
    <property type="project" value="UniProtKB-UniRule"/>
</dbReference>
<comment type="pathway">
    <text evidence="3">Amino-acid biosynthesis; L-lysine biosynthesis via DAP pathway; DL-2,6-diaminopimelate from LL-2,6-diaminopimelate: step 1/1.</text>
</comment>
<dbReference type="SUPFAM" id="SSF54506">
    <property type="entry name" value="Diaminopimelate epimerase-like"/>
    <property type="match status" value="2"/>
</dbReference>
<keyword evidence="3" id="KW-0963">Cytoplasm</keyword>
<dbReference type="PANTHER" id="PTHR31689:SF0">
    <property type="entry name" value="DIAMINOPIMELATE EPIMERASE"/>
    <property type="match status" value="1"/>
</dbReference>
<dbReference type="Proteomes" id="UP000494330">
    <property type="component" value="Unassembled WGS sequence"/>
</dbReference>
<gene>
    <name evidence="3" type="primary">dapF</name>
    <name evidence="5" type="ORF">BPA30113_07148</name>
</gene>
<reference evidence="5 6" key="1">
    <citation type="submission" date="2019-09" db="EMBL/GenBank/DDBJ databases">
        <authorList>
            <person name="Depoorter E."/>
        </authorList>
    </citation>
    <scope>NUCLEOTIDE SEQUENCE [LARGE SCALE GENOMIC DNA]</scope>
    <source>
        <strain evidence="5">LMG 30113</strain>
    </source>
</reference>
<dbReference type="Gene3D" id="3.10.310.10">
    <property type="entry name" value="Diaminopimelate Epimerase, Chain A, domain 1"/>
    <property type="match status" value="2"/>
</dbReference>
<comment type="caution">
    <text evidence="3">Lacks conserved residue(s) required for the propagation of feature annotation.</text>
</comment>
<comment type="subunit">
    <text evidence="3">Homodimer.</text>
</comment>
<keyword evidence="2 3" id="KW-0413">Isomerase</keyword>
<name>A0A6J5F6Y8_9BURK</name>
<evidence type="ECO:0000256" key="4">
    <source>
        <dbReference type="NCBIfam" id="TIGR00652"/>
    </source>
</evidence>
<dbReference type="InterPro" id="IPR001653">
    <property type="entry name" value="DAP_epimerase_DapF"/>
</dbReference>
<dbReference type="EC" id="5.1.1.7" evidence="3 4"/>
<dbReference type="EMBL" id="CABVQD010000047">
    <property type="protein sequence ID" value="VWC44071.1"/>
    <property type="molecule type" value="Genomic_DNA"/>
</dbReference>
<sequence>MQFVKYHALGNDYLVYADDAKFALNTEQIRRVCDRHHGLGSDGILVLEARTSTQFKLRIVNPDGSDAEKSGNGLRIFSRYLRDRSWVQDEWFDILTPGGLVGARVAQDMRSVEVRMGRADFAAQAVPVSVPAAEAIDWPLALNGMNLRINAVSMGNPHCVVFLDDVSSEQARLLGPQIERHALFPRRTNVQFVKVLDRHNLRIEIWERGAGYTLSSGTSSCAAAAVSRLHGFCEADVVVHTAGGRLRVRIGDDWQVVMQGAVQRIGCLSVDDECFAPLDDGRG</sequence>
<feature type="binding site" evidence="3">
    <location>
        <position position="11"/>
    </location>
    <ligand>
        <name>substrate</name>
    </ligand>
</feature>
<evidence type="ECO:0000256" key="3">
    <source>
        <dbReference type="HAMAP-Rule" id="MF_00197"/>
    </source>
</evidence>
<feature type="binding site" evidence="3">
    <location>
        <position position="61"/>
    </location>
    <ligand>
        <name>substrate</name>
    </ligand>
</feature>
<evidence type="ECO:0000313" key="5">
    <source>
        <dbReference type="EMBL" id="VWC44071.1"/>
    </source>
</evidence>
<feature type="binding site" evidence="3">
    <location>
        <begin position="217"/>
        <end position="218"/>
    </location>
    <ligand>
        <name>substrate</name>
    </ligand>
</feature>
<feature type="site" description="Could be important to modulate the pK values of the two catalytic cysteine residues" evidence="3">
    <location>
        <position position="158"/>
    </location>
</feature>
<dbReference type="Pfam" id="PF01678">
    <property type="entry name" value="DAP_epimerase"/>
    <property type="match status" value="2"/>
</dbReference>
<comment type="subcellular location">
    <subcellularLocation>
        <location evidence="3">Cytoplasm</location>
    </subcellularLocation>
</comment>
<comment type="similarity">
    <text evidence="1 3">Belongs to the diaminopimelate epimerase family.</text>
</comment>
<organism evidence="5 6">
    <name type="scientific">Burkholderia paludis</name>
    <dbReference type="NCBI Taxonomy" id="1506587"/>
    <lineage>
        <taxon>Bacteria</taxon>
        <taxon>Pseudomonadati</taxon>
        <taxon>Pseudomonadota</taxon>
        <taxon>Betaproteobacteria</taxon>
        <taxon>Burkholderiales</taxon>
        <taxon>Burkholderiaceae</taxon>
        <taxon>Burkholderia</taxon>
        <taxon>Burkholderia cepacia complex</taxon>
    </lineage>
</organism>
<proteinExistence type="inferred from homology"/>
<comment type="catalytic activity">
    <reaction evidence="3">
        <text>(2S,6S)-2,6-diaminopimelate = meso-2,6-diaminopimelate</text>
        <dbReference type="Rhea" id="RHEA:15393"/>
        <dbReference type="ChEBI" id="CHEBI:57609"/>
        <dbReference type="ChEBI" id="CHEBI:57791"/>
        <dbReference type="EC" id="5.1.1.7"/>
    </reaction>
</comment>
<dbReference type="GO" id="GO:0008837">
    <property type="term" value="F:diaminopimelate epimerase activity"/>
    <property type="evidence" value="ECO:0007669"/>
    <property type="project" value="UniProtKB-UniRule"/>
</dbReference>
<keyword evidence="3" id="KW-0457">Lysine biosynthesis</keyword>
<dbReference type="UniPathway" id="UPA00034">
    <property type="reaction ID" value="UER00025"/>
</dbReference>
<accession>A0A6J5F6Y8</accession>
<keyword evidence="6" id="KW-1185">Reference proteome</keyword>
<evidence type="ECO:0000313" key="6">
    <source>
        <dbReference type="Proteomes" id="UP000494330"/>
    </source>
</evidence>
<dbReference type="RefSeq" id="WP_034199021.1">
    <property type="nucleotide sequence ID" value="NZ_CABVQD010000047.1"/>
</dbReference>
<feature type="binding site" evidence="3">
    <location>
        <position position="189"/>
    </location>
    <ligand>
        <name>substrate</name>
    </ligand>
</feature>
<dbReference type="PANTHER" id="PTHR31689">
    <property type="entry name" value="DIAMINOPIMELATE EPIMERASE, CHLOROPLASTIC"/>
    <property type="match status" value="1"/>
</dbReference>
<dbReference type="AlphaFoldDB" id="A0A6J5F6Y8"/>
<protein>
    <recommendedName>
        <fullName evidence="3 4">Diaminopimelate epimerase</fullName>
        <shortName evidence="3">DAP epimerase</shortName>
        <ecNumber evidence="3 4">5.1.1.7</ecNumber>
    </recommendedName>
    <alternativeName>
        <fullName evidence="3">PLP-independent amino acid racemase</fullName>
    </alternativeName>
</protein>
<dbReference type="NCBIfam" id="TIGR00652">
    <property type="entry name" value="DapF"/>
    <property type="match status" value="1"/>
</dbReference>
<dbReference type="GO" id="GO:0005829">
    <property type="term" value="C:cytosol"/>
    <property type="evidence" value="ECO:0007669"/>
    <property type="project" value="TreeGrafter"/>
</dbReference>